<dbReference type="OrthoDB" id="2658414at2759"/>
<dbReference type="AlphaFoldDB" id="A0A166T4I5"/>
<name>A0A166T4I5_9AGAM</name>
<sequence>MLCNNIVENQTLARLGSSGVDLGGLSRCLPSTRCDLIDGILEWALHPSKGDNSNVLLVYGGAGTGKSAVAATVAIHFSEMRRLGAFVGFDRASPEQSPQFTAVTELARQLALYDERLRAFIIQVVNDLTNSPVLQAPLSEQFDRLIVTPLASVPALCNEGPIVIVLDSFNTCGQADYQQSLLEVLVHQSERLPPNLRFIITSRTVDDIHEPSTSTVLRPRMQCWEIGSSSHSDLSAYFKFRMEKIQLKNKDLQEDWPGPAAITQLTALAFGFFPWAVNASNFVDAHCPPERLEALLLQSPRSISETNPPLDEIYRAALNSTGDWTDDDFVSDFRAIMGVIINSPLAISPTDITHLVNHPLSQPAMVTIRRLGAVMTHDPVVQVLHPSFLDFLSSRERCGCDIWYFEKRVGAARGFSAGAGPATL</sequence>
<dbReference type="InterPro" id="IPR027417">
    <property type="entry name" value="P-loop_NTPase"/>
</dbReference>
<proteinExistence type="predicted"/>
<evidence type="ECO:0000313" key="3">
    <source>
        <dbReference type="EMBL" id="KZP30177.1"/>
    </source>
</evidence>
<reference evidence="3 4" key="1">
    <citation type="journal article" date="2016" name="Mol. Biol. Evol.">
        <title>Comparative Genomics of Early-Diverging Mushroom-Forming Fungi Provides Insights into the Origins of Lignocellulose Decay Capabilities.</title>
        <authorList>
            <person name="Nagy L.G."/>
            <person name="Riley R."/>
            <person name="Tritt A."/>
            <person name="Adam C."/>
            <person name="Daum C."/>
            <person name="Floudas D."/>
            <person name="Sun H."/>
            <person name="Yadav J.S."/>
            <person name="Pangilinan J."/>
            <person name="Larsson K.H."/>
            <person name="Matsuura K."/>
            <person name="Barry K."/>
            <person name="Labutti K."/>
            <person name="Kuo R."/>
            <person name="Ohm R.A."/>
            <person name="Bhattacharya S.S."/>
            <person name="Shirouzu T."/>
            <person name="Yoshinaga Y."/>
            <person name="Martin F.M."/>
            <person name="Grigoriev I.V."/>
            <person name="Hibbett D.S."/>
        </authorList>
    </citation>
    <scope>NUCLEOTIDE SEQUENCE [LARGE SCALE GENOMIC DNA]</scope>
    <source>
        <strain evidence="3 4">CBS 109695</strain>
    </source>
</reference>
<dbReference type="PANTHER" id="PTHR10039">
    <property type="entry name" value="AMELOGENIN"/>
    <property type="match status" value="1"/>
</dbReference>
<organism evidence="3 4">
    <name type="scientific">Athelia psychrophila</name>
    <dbReference type="NCBI Taxonomy" id="1759441"/>
    <lineage>
        <taxon>Eukaryota</taxon>
        <taxon>Fungi</taxon>
        <taxon>Dikarya</taxon>
        <taxon>Basidiomycota</taxon>
        <taxon>Agaricomycotina</taxon>
        <taxon>Agaricomycetes</taxon>
        <taxon>Agaricomycetidae</taxon>
        <taxon>Atheliales</taxon>
        <taxon>Atheliaceae</taxon>
        <taxon>Athelia</taxon>
    </lineage>
</organism>
<dbReference type="Pfam" id="PF24883">
    <property type="entry name" value="NPHP3_N"/>
    <property type="match status" value="1"/>
</dbReference>
<evidence type="ECO:0000313" key="4">
    <source>
        <dbReference type="Proteomes" id="UP000076532"/>
    </source>
</evidence>
<dbReference type="Gene3D" id="3.40.50.300">
    <property type="entry name" value="P-loop containing nucleotide triphosphate hydrolases"/>
    <property type="match status" value="1"/>
</dbReference>
<accession>A0A166T4I5</accession>
<dbReference type="EMBL" id="KV417495">
    <property type="protein sequence ID" value="KZP30177.1"/>
    <property type="molecule type" value="Genomic_DNA"/>
</dbReference>
<dbReference type="Proteomes" id="UP000076532">
    <property type="component" value="Unassembled WGS sequence"/>
</dbReference>
<dbReference type="PANTHER" id="PTHR10039:SF17">
    <property type="entry name" value="FUNGAL STAND N-TERMINAL GOODBYE DOMAIN-CONTAINING PROTEIN-RELATED"/>
    <property type="match status" value="1"/>
</dbReference>
<dbReference type="SUPFAM" id="SSF52540">
    <property type="entry name" value="P-loop containing nucleoside triphosphate hydrolases"/>
    <property type="match status" value="1"/>
</dbReference>
<keyword evidence="1" id="KW-0677">Repeat</keyword>
<keyword evidence="4" id="KW-1185">Reference proteome</keyword>
<feature type="domain" description="Nephrocystin 3-like N-terminal" evidence="2">
    <location>
        <begin position="50"/>
        <end position="203"/>
    </location>
</feature>
<gene>
    <name evidence="3" type="ORF">FIBSPDRAFT_146021</name>
</gene>
<evidence type="ECO:0000256" key="1">
    <source>
        <dbReference type="ARBA" id="ARBA00022737"/>
    </source>
</evidence>
<dbReference type="STRING" id="436010.A0A166T4I5"/>
<evidence type="ECO:0000259" key="2">
    <source>
        <dbReference type="Pfam" id="PF24883"/>
    </source>
</evidence>
<dbReference type="InterPro" id="IPR056884">
    <property type="entry name" value="NPHP3-like_N"/>
</dbReference>
<protein>
    <recommendedName>
        <fullName evidence="2">Nephrocystin 3-like N-terminal domain-containing protein</fullName>
    </recommendedName>
</protein>